<dbReference type="EC" id="2.4.3.2" evidence="16"/>
<dbReference type="Proteomes" id="UP000677803">
    <property type="component" value="Unassembled WGS sequence"/>
</dbReference>
<evidence type="ECO:0000256" key="27">
    <source>
        <dbReference type="ARBA" id="ARBA00072813"/>
    </source>
</evidence>
<keyword evidence="4" id="KW-0328">Glycosyltransferase</keyword>
<dbReference type="GO" id="GO:0008118">
    <property type="term" value="F:N-acetyllactosaminide alpha-2,3-sialyltransferase activity"/>
    <property type="evidence" value="ECO:0007669"/>
    <property type="project" value="UniProtKB-EC"/>
</dbReference>
<comment type="catalytic activity">
    <reaction evidence="22">
        <text>a beta-D-galactosyl-(1-&gt;4)-N-acetyl-beta-D-glucosaminyl derivative + CMP-N-acetyl-beta-neuraminate = an N-acetyl-alpha-neuraminyl-(2-&gt;3)-beta-D-galactosyl-(1-&gt;4)-N-acetyl-beta-D-glucosaminyl derivative + CMP + H(+)</text>
        <dbReference type="Rhea" id="RHEA:52316"/>
        <dbReference type="ChEBI" id="CHEBI:15378"/>
        <dbReference type="ChEBI" id="CHEBI:57812"/>
        <dbReference type="ChEBI" id="CHEBI:60377"/>
        <dbReference type="ChEBI" id="CHEBI:133507"/>
        <dbReference type="ChEBI" id="CHEBI:136545"/>
        <dbReference type="EC" id="2.4.3.6"/>
    </reaction>
    <physiologicalReaction direction="left-to-right" evidence="22">
        <dbReference type="Rhea" id="RHEA:52317"/>
    </physiologicalReaction>
</comment>
<dbReference type="PANTHER" id="PTHR13713:SF95">
    <property type="entry name" value="CMP-N-ACETYLNEURAMINATE-BETA-GALACTOSAMIDE- ALPHA-2,3-SIALYLTRANSFERASE 4 ISOFORM 1"/>
    <property type="match status" value="1"/>
</dbReference>
<dbReference type="CDD" id="cd23982">
    <property type="entry name" value="GT29_ST3GAL4"/>
    <property type="match status" value="1"/>
</dbReference>
<evidence type="ECO:0000256" key="6">
    <source>
        <dbReference type="ARBA" id="ARBA00022692"/>
    </source>
</evidence>
<evidence type="ECO:0000256" key="9">
    <source>
        <dbReference type="ARBA" id="ARBA00023034"/>
    </source>
</evidence>
<comment type="catalytic activity">
    <reaction evidence="20">
        <text>a ganglioside GM1 (d18:1(4E)) + CMP-N-acetyl-beta-neuraminate = a ganglioside GD1a (d18:1(4E)) + CMP + H(+)</text>
        <dbReference type="Rhea" id="RHEA:18021"/>
        <dbReference type="ChEBI" id="CHEBI:15378"/>
        <dbReference type="ChEBI" id="CHEBI:57812"/>
        <dbReference type="ChEBI" id="CHEBI:60377"/>
        <dbReference type="ChEBI" id="CHEBI:77709"/>
        <dbReference type="ChEBI" id="CHEBI:78445"/>
        <dbReference type="EC" id="2.4.3.2"/>
    </reaction>
    <physiologicalReaction direction="left-to-right" evidence="20">
        <dbReference type="Rhea" id="RHEA:18022"/>
    </physiologicalReaction>
</comment>
<dbReference type="InterPro" id="IPR038578">
    <property type="entry name" value="GT29-like_sf"/>
</dbReference>
<evidence type="ECO:0000256" key="20">
    <source>
        <dbReference type="ARBA" id="ARBA00043773"/>
    </source>
</evidence>
<evidence type="ECO:0000256" key="16">
    <source>
        <dbReference type="ARBA" id="ARBA00039106"/>
    </source>
</evidence>
<evidence type="ECO:0000256" key="31">
    <source>
        <dbReference type="ARBA" id="ARBA00081234"/>
    </source>
</evidence>
<comment type="pathway">
    <text evidence="2">Protein modification; protein glycosylation.</text>
</comment>
<proteinExistence type="inferred from homology"/>
<keyword evidence="8 33" id="KW-1133">Transmembrane helix</keyword>
<dbReference type="InterPro" id="IPR001675">
    <property type="entry name" value="Glyco_trans_29"/>
</dbReference>
<dbReference type="InterPro" id="IPR051142">
    <property type="entry name" value="Glycosyltransferase_29"/>
</dbReference>
<comment type="catalytic activity">
    <reaction evidence="26">
        <text>a ganglioside GT1c (d18:1(4E)) + CMP-N-acetyl-beta-neuraminate = a ganglioside GQ1c (d18:1(4E)) + CMP + H(+)</text>
        <dbReference type="Rhea" id="RHEA:47588"/>
        <dbReference type="ChEBI" id="CHEBI:15378"/>
        <dbReference type="ChEBI" id="CHEBI:57812"/>
        <dbReference type="ChEBI" id="CHEBI:60377"/>
        <dbReference type="ChEBI" id="CHEBI:87789"/>
        <dbReference type="ChEBI" id="CHEBI:87791"/>
    </reaction>
    <physiologicalReaction direction="left-to-right" evidence="26">
        <dbReference type="Rhea" id="RHEA:47589"/>
    </physiologicalReaction>
</comment>
<keyword evidence="13" id="KW-0325">Glycoprotein</keyword>
<keyword evidence="7" id="KW-0735">Signal-anchor</keyword>
<reference evidence="34" key="1">
    <citation type="submission" date="2021-05" db="EMBL/GenBank/DDBJ databases">
        <authorList>
            <person name="Tigano A."/>
        </authorList>
    </citation>
    <scope>NUCLEOTIDE SEQUENCE</scope>
</reference>
<evidence type="ECO:0000256" key="28">
    <source>
        <dbReference type="ARBA" id="ARBA00075868"/>
    </source>
</evidence>
<evidence type="ECO:0000256" key="4">
    <source>
        <dbReference type="ARBA" id="ARBA00022676"/>
    </source>
</evidence>
<dbReference type="FunFam" id="3.90.1480.20:FF:000005">
    <property type="entry name" value="ST3 beta-galactoside alpha-2,3-sialyltransferase 4"/>
    <property type="match status" value="1"/>
</dbReference>
<evidence type="ECO:0000256" key="14">
    <source>
        <dbReference type="ARBA" id="ARBA00036292"/>
    </source>
</evidence>
<evidence type="ECO:0000256" key="11">
    <source>
        <dbReference type="ARBA" id="ARBA00023136"/>
    </source>
</evidence>
<evidence type="ECO:0000256" key="23">
    <source>
        <dbReference type="ARBA" id="ARBA00049726"/>
    </source>
</evidence>
<comment type="catalytic activity">
    <reaction evidence="21">
        <text>a neolactoside nLc4Cer(d18:1(4E)) + CMP-N-acetyl-beta-neuraminate = a neolactoside IV(3)-alpha-NeuAc-nLc4Cer(d18:1(4E)) + CMP + H(+)</text>
        <dbReference type="Rhea" id="RHEA:18913"/>
        <dbReference type="ChEBI" id="CHEBI:15378"/>
        <dbReference type="ChEBI" id="CHEBI:17006"/>
        <dbReference type="ChEBI" id="CHEBI:57812"/>
        <dbReference type="ChEBI" id="CHEBI:58665"/>
        <dbReference type="ChEBI" id="CHEBI:60377"/>
        <dbReference type="EC" id="2.4.3.6"/>
    </reaction>
    <physiologicalReaction direction="left-to-right" evidence="21">
        <dbReference type="Rhea" id="RHEA:18914"/>
    </physiologicalReaction>
</comment>
<comment type="catalytic activity">
    <reaction evidence="24">
        <text>a neolactoside nLc4Cer + CMP-N-acetyl-beta-neuraminate = a neolactoside IV(3)-alpha-NeuAc-nLc4Cer + CMP + H(+)</text>
        <dbReference type="Rhea" id="RHEA:65432"/>
        <dbReference type="ChEBI" id="CHEBI:15378"/>
        <dbReference type="ChEBI" id="CHEBI:57812"/>
        <dbReference type="ChEBI" id="CHEBI:60377"/>
        <dbReference type="ChEBI" id="CHEBI:90376"/>
        <dbReference type="ChEBI" id="CHEBI:90390"/>
    </reaction>
    <physiologicalReaction direction="left-to-right" evidence="24">
        <dbReference type="Rhea" id="RHEA:65433"/>
    </physiologicalReaction>
</comment>
<evidence type="ECO:0000256" key="12">
    <source>
        <dbReference type="ARBA" id="ARBA00023157"/>
    </source>
</evidence>
<accession>A0A8S4BRX5</accession>
<comment type="caution">
    <text evidence="34">The sequence shown here is derived from an EMBL/GenBank/DDBJ whole genome shotgun (WGS) entry which is preliminary data.</text>
</comment>
<comment type="subcellular location">
    <subcellularLocation>
        <location evidence="1">Golgi apparatus membrane</location>
        <topology evidence="1">Single-pass type II membrane protein</topology>
    </subcellularLocation>
    <subcellularLocation>
        <location evidence="15">Golgi apparatus</location>
        <location evidence="15">Golgi stack membrane</location>
    </subcellularLocation>
</comment>
<gene>
    <name evidence="34" type="ORF">MMEN_LOCUS18618</name>
</gene>
<dbReference type="GO" id="GO:0032580">
    <property type="term" value="C:Golgi cisterna membrane"/>
    <property type="evidence" value="ECO:0007669"/>
    <property type="project" value="UniProtKB-SubCell"/>
</dbReference>
<evidence type="ECO:0000256" key="19">
    <source>
        <dbReference type="ARBA" id="ARBA00043673"/>
    </source>
</evidence>
<dbReference type="EMBL" id="CAJRST010037777">
    <property type="protein sequence ID" value="CAG6006145.1"/>
    <property type="molecule type" value="Genomic_DNA"/>
</dbReference>
<evidence type="ECO:0000256" key="24">
    <source>
        <dbReference type="ARBA" id="ARBA00051076"/>
    </source>
</evidence>
<dbReference type="GO" id="GO:0047288">
    <property type="term" value="F:beta-D-galactosyl-(1-&gt;3)-N-acetyl-beta-D-galactosaminide alpha-2,3- sialyltransferase"/>
    <property type="evidence" value="ECO:0007669"/>
    <property type="project" value="UniProtKB-EC"/>
</dbReference>
<dbReference type="Gene3D" id="3.90.1480.20">
    <property type="entry name" value="Glycosyl transferase family 29"/>
    <property type="match status" value="1"/>
</dbReference>
<keyword evidence="10" id="KW-0443">Lipid metabolism</keyword>
<keyword evidence="5" id="KW-0808">Transferase</keyword>
<evidence type="ECO:0000256" key="21">
    <source>
        <dbReference type="ARBA" id="ARBA00048162"/>
    </source>
</evidence>
<evidence type="ECO:0000256" key="30">
    <source>
        <dbReference type="ARBA" id="ARBA00076532"/>
    </source>
</evidence>
<dbReference type="EC" id="2.4.3.4" evidence="17"/>
<comment type="catalytic activity">
    <reaction evidence="19">
        <text>a ganglioside GA1 (d18:1(4E)) + CMP-N-acetyl-beta-neuraminate = a ganglioside GM1b (d18:1(4E)) + CMP + H(+)</text>
        <dbReference type="Rhea" id="RHEA:47560"/>
        <dbReference type="ChEBI" id="CHEBI:15378"/>
        <dbReference type="ChEBI" id="CHEBI:27938"/>
        <dbReference type="ChEBI" id="CHEBI:57812"/>
        <dbReference type="ChEBI" id="CHEBI:60377"/>
        <dbReference type="ChEBI" id="CHEBI:78568"/>
    </reaction>
    <physiologicalReaction direction="left-to-right" evidence="19">
        <dbReference type="Rhea" id="RHEA:47561"/>
    </physiologicalReaction>
</comment>
<dbReference type="EC" id="2.4.3.6" evidence="23"/>
<evidence type="ECO:0000256" key="1">
    <source>
        <dbReference type="ARBA" id="ARBA00004323"/>
    </source>
</evidence>
<evidence type="ECO:0000256" key="10">
    <source>
        <dbReference type="ARBA" id="ARBA00023098"/>
    </source>
</evidence>
<evidence type="ECO:0000256" key="22">
    <source>
        <dbReference type="ARBA" id="ARBA00049294"/>
    </source>
</evidence>
<evidence type="ECO:0000313" key="34">
    <source>
        <dbReference type="EMBL" id="CAG6006145.1"/>
    </source>
</evidence>
<evidence type="ECO:0000256" key="7">
    <source>
        <dbReference type="ARBA" id="ARBA00022968"/>
    </source>
</evidence>
<keyword evidence="11 33" id="KW-0472">Membrane</keyword>
<dbReference type="GO" id="GO:0000139">
    <property type="term" value="C:Golgi membrane"/>
    <property type="evidence" value="ECO:0007669"/>
    <property type="project" value="UniProtKB-SubCell"/>
</dbReference>
<evidence type="ECO:0000256" key="8">
    <source>
        <dbReference type="ARBA" id="ARBA00022989"/>
    </source>
</evidence>
<evidence type="ECO:0000256" key="29">
    <source>
        <dbReference type="ARBA" id="ARBA00076295"/>
    </source>
</evidence>
<evidence type="ECO:0000256" key="32">
    <source>
        <dbReference type="ARBA" id="ARBA00082801"/>
    </source>
</evidence>
<evidence type="ECO:0000256" key="33">
    <source>
        <dbReference type="SAM" id="Phobius"/>
    </source>
</evidence>
<dbReference type="GO" id="GO:0003836">
    <property type="term" value="F:beta-galactoside (CMP) alpha-2,3-sialyltransferase activity"/>
    <property type="evidence" value="ECO:0007669"/>
    <property type="project" value="UniProtKB-EC"/>
</dbReference>
<dbReference type="OrthoDB" id="10264956at2759"/>
<dbReference type="GO" id="GO:0009247">
    <property type="term" value="P:glycolipid biosynthetic process"/>
    <property type="evidence" value="ECO:0007669"/>
    <property type="project" value="TreeGrafter"/>
</dbReference>
<comment type="catalytic activity">
    <reaction evidence="14">
        <text>a beta-D-galactosyl-(1-&gt;3)-N-acetyl-alpha-D-galactosaminyl derivative + CMP-N-acetyl-beta-neuraminate = an N-acetyl-alpha-neuraminyl-(2-&gt;3)-beta-D-galactosyl-(1-&gt;3)-N-acetyl-alpha-D-galactosaminyl derivative + CMP + H(+)</text>
        <dbReference type="Rhea" id="RHEA:21616"/>
        <dbReference type="ChEBI" id="CHEBI:15378"/>
        <dbReference type="ChEBI" id="CHEBI:57812"/>
        <dbReference type="ChEBI" id="CHEBI:60377"/>
        <dbReference type="ChEBI" id="CHEBI:133470"/>
        <dbReference type="ChEBI" id="CHEBI:139596"/>
        <dbReference type="EC" id="2.4.3.4"/>
    </reaction>
    <physiologicalReaction direction="left-to-right" evidence="14">
        <dbReference type="Rhea" id="RHEA:21617"/>
    </physiologicalReaction>
</comment>
<keyword evidence="9" id="KW-0333">Golgi apparatus</keyword>
<evidence type="ECO:0000313" key="35">
    <source>
        <dbReference type="Proteomes" id="UP000677803"/>
    </source>
</evidence>
<evidence type="ECO:0000256" key="26">
    <source>
        <dbReference type="ARBA" id="ARBA00052660"/>
    </source>
</evidence>
<comment type="similarity">
    <text evidence="3">Belongs to the glycosyltransferase 29 family.</text>
</comment>
<comment type="catalytic activity">
    <reaction evidence="25">
        <text>a beta-D-galactosyl-(1-&gt;3)-N-acetyl-beta-D-galactosaminyl derivative + CMP-N-acetyl-beta-neuraminate = an N-acetyl-alpha-neuraminyl-(2-&gt;3)-beta-D-galactosyl-(1-&gt;3)-N-acetyl-beta-D-galactosaminyl derivative + CMP + H(+)</text>
        <dbReference type="Rhea" id="RHEA:52380"/>
        <dbReference type="ChEBI" id="CHEBI:15378"/>
        <dbReference type="ChEBI" id="CHEBI:57812"/>
        <dbReference type="ChEBI" id="CHEBI:60377"/>
        <dbReference type="ChEBI" id="CHEBI:136588"/>
        <dbReference type="ChEBI" id="CHEBI:136589"/>
        <dbReference type="EC" id="2.4.3.2"/>
    </reaction>
    <physiologicalReaction direction="left-to-right" evidence="25">
        <dbReference type="Rhea" id="RHEA:52381"/>
    </physiologicalReaction>
</comment>
<dbReference type="AlphaFoldDB" id="A0A8S4BRX5"/>
<keyword evidence="6 33" id="KW-0812">Transmembrane</keyword>
<dbReference type="Pfam" id="PF00777">
    <property type="entry name" value="Glyco_transf_29"/>
    <property type="match status" value="1"/>
</dbReference>
<evidence type="ECO:0000256" key="17">
    <source>
        <dbReference type="ARBA" id="ARBA00039107"/>
    </source>
</evidence>
<feature type="transmembrane region" description="Helical" evidence="33">
    <location>
        <begin position="151"/>
        <end position="170"/>
    </location>
</feature>
<evidence type="ECO:0000256" key="13">
    <source>
        <dbReference type="ARBA" id="ARBA00023180"/>
    </source>
</evidence>
<evidence type="ECO:0000256" key="15">
    <source>
        <dbReference type="ARBA" id="ARBA00037859"/>
    </source>
</evidence>
<evidence type="ECO:0000256" key="2">
    <source>
        <dbReference type="ARBA" id="ARBA00004922"/>
    </source>
</evidence>
<dbReference type="PANTHER" id="PTHR13713">
    <property type="entry name" value="SIALYLTRANSFERASE"/>
    <property type="match status" value="1"/>
</dbReference>
<evidence type="ECO:0000256" key="18">
    <source>
        <dbReference type="ARBA" id="ARBA00042448"/>
    </source>
</evidence>
<name>A0A8S4BRX5_9TELE</name>
<organism evidence="34 35">
    <name type="scientific">Menidia menidia</name>
    <name type="common">Atlantic silverside</name>
    <dbReference type="NCBI Taxonomy" id="238744"/>
    <lineage>
        <taxon>Eukaryota</taxon>
        <taxon>Metazoa</taxon>
        <taxon>Chordata</taxon>
        <taxon>Craniata</taxon>
        <taxon>Vertebrata</taxon>
        <taxon>Euteleostomi</taxon>
        <taxon>Actinopterygii</taxon>
        <taxon>Neopterygii</taxon>
        <taxon>Teleostei</taxon>
        <taxon>Neoteleostei</taxon>
        <taxon>Acanthomorphata</taxon>
        <taxon>Ovalentaria</taxon>
        <taxon>Atherinomorphae</taxon>
        <taxon>Atheriniformes</taxon>
        <taxon>Atherinopsidae</taxon>
        <taxon>Menidiinae</taxon>
        <taxon>Menidia</taxon>
    </lineage>
</organism>
<keyword evidence="35" id="KW-1185">Reference proteome</keyword>
<keyword evidence="12" id="KW-1015">Disulfide bond</keyword>
<sequence length="481" mass="55029">MQMDKMSSHRYTNAPILLRTCHRHGLLRCHPLLYRHVGHTQPTLSATTRARVPSCACVQHLGRAKALSFSENRYVPGKFKPVSGRVGTVERSARVRSGGREVGWNITARHGVPPWIKTSSVRRRCWMSWSLCRHERTNKDVKMSQKTCKTWCLRLLPVVLLFVSFVTYYYSYTTLLSSDVTGKLMNSSKSLCGGWLTQKKWESLNFNISRQTQLFLRLQDFFWKDHLSKQALPYGIKGSEEQLLVQVLAVTANDQMPANLENLECRTCVVVGNSFVIKNSSLGSVINKYDVVIRLNDAPVRSYEDDVGSKTTMRFFYPESASSDPGVHNEPGTLMVLVPFKQQDLRWLKEILYDEKRVRKGFWKPPPQIWSGDVSKIRVLDPHFLHQTAEKLLRIPFQPKGKQSPVHPTTGLLAVFVALNYCDVVHIAGFGYPNSKNPRQPIHYYGQDTMKSMKNSYHDLNHEAEALKRLQELGAILYLHP</sequence>
<evidence type="ECO:0000256" key="25">
    <source>
        <dbReference type="ARBA" id="ARBA00051975"/>
    </source>
</evidence>
<evidence type="ECO:0000256" key="5">
    <source>
        <dbReference type="ARBA" id="ARBA00022679"/>
    </source>
</evidence>
<evidence type="ECO:0000256" key="3">
    <source>
        <dbReference type="ARBA" id="ARBA00006003"/>
    </source>
</evidence>
<protein>
    <recommendedName>
        <fullName evidence="27">CMP-N-acetylneuraminate-beta-galactosamide-alpha-2,3-sialyltransferase 4</fullName>
        <ecNumber evidence="16">2.4.3.2</ecNumber>
        <ecNumber evidence="17">2.4.3.4</ecNumber>
        <ecNumber evidence="23">2.4.3.6</ecNumber>
    </recommendedName>
    <alternativeName>
        <fullName evidence="28">Alpha 2,3-sialyltransferase IV</fullName>
    </alternativeName>
    <alternativeName>
        <fullName evidence="18">Gal-beta-1,3-GalNAc-alpha-2,3-sialyltransferase</fullName>
    </alternativeName>
    <alternativeName>
        <fullName evidence="30">Gal-beta-1,4-GlcNAc-alpha-2,3-sialyltransferase</fullName>
    </alternativeName>
    <alternativeName>
        <fullName evidence="29">N-acetyllactosaminide alpha-2,3-sialyltransferase</fullName>
    </alternativeName>
    <alternativeName>
        <fullName evidence="31">ST3Gal IV</fullName>
    </alternativeName>
    <alternativeName>
        <fullName evidence="32">Sialyltransferase 4C</fullName>
    </alternativeName>
</protein>